<reference evidence="3 4" key="1">
    <citation type="submission" date="2019-06" db="EMBL/GenBank/DDBJ databases">
        <title>Sequencing the genomes of 1000 actinobacteria strains.</title>
        <authorList>
            <person name="Klenk H.-P."/>
        </authorList>
    </citation>
    <scope>NUCLEOTIDE SEQUENCE [LARGE SCALE GENOMIC DNA]</scope>
    <source>
        <strain evidence="3 4">DSM 41929</strain>
    </source>
</reference>
<comment type="caution">
    <text evidence="3">The sequence shown here is derived from an EMBL/GenBank/DDBJ whole genome shotgun (WGS) entry which is preliminary data.</text>
</comment>
<dbReference type="GO" id="GO:0003677">
    <property type="term" value="F:DNA binding"/>
    <property type="evidence" value="ECO:0007669"/>
    <property type="project" value="UniProtKB-KW"/>
</dbReference>
<dbReference type="InterPro" id="IPR013196">
    <property type="entry name" value="HTH_11"/>
</dbReference>
<dbReference type="InterPro" id="IPR026881">
    <property type="entry name" value="WYL_dom"/>
</dbReference>
<evidence type="ECO:0000256" key="1">
    <source>
        <dbReference type="SAM" id="MobiDB-lite"/>
    </source>
</evidence>
<dbReference type="PANTHER" id="PTHR34580:SF3">
    <property type="entry name" value="PROTEIN PAFB"/>
    <property type="match status" value="1"/>
</dbReference>
<dbReference type="Proteomes" id="UP000318103">
    <property type="component" value="Unassembled WGS sequence"/>
</dbReference>
<keyword evidence="3" id="KW-0238">DNA-binding</keyword>
<dbReference type="PANTHER" id="PTHR34580">
    <property type="match status" value="1"/>
</dbReference>
<dbReference type="Gene3D" id="1.10.10.10">
    <property type="entry name" value="Winged helix-like DNA-binding domain superfamily/Winged helix DNA-binding domain"/>
    <property type="match status" value="2"/>
</dbReference>
<feature type="domain" description="N-acetyltransferase" evidence="2">
    <location>
        <begin position="520"/>
        <end position="670"/>
    </location>
</feature>
<organism evidence="3 4">
    <name type="scientific">Streptomyces puniciscabiei</name>
    <dbReference type="NCBI Taxonomy" id="164348"/>
    <lineage>
        <taxon>Bacteria</taxon>
        <taxon>Bacillati</taxon>
        <taxon>Actinomycetota</taxon>
        <taxon>Actinomycetes</taxon>
        <taxon>Kitasatosporales</taxon>
        <taxon>Streptomycetaceae</taxon>
        <taxon>Streptomyces</taxon>
    </lineage>
</organism>
<name>A0A542UD54_9ACTN</name>
<dbReference type="PROSITE" id="PS51186">
    <property type="entry name" value="GNAT"/>
    <property type="match status" value="1"/>
</dbReference>
<dbReference type="InterPro" id="IPR036390">
    <property type="entry name" value="WH_DNA-bd_sf"/>
</dbReference>
<dbReference type="GO" id="GO:0016747">
    <property type="term" value="F:acyltransferase activity, transferring groups other than amino-acyl groups"/>
    <property type="evidence" value="ECO:0007669"/>
    <property type="project" value="InterPro"/>
</dbReference>
<sequence>MGYDSTPYDTVSHVDDPVPYDTPARDDSPTARALIALELLQGSPGITAARLAERLGVSERAARRYVAILREAGIPVESARGPYGGYRLGRGVRLPPLVFSAREALALVMAVLDGHHDAADPAGPVGAALGKLLRALPEPVAAPAAAVRTVDTRGGDPHASAPAPDTTAALVGAAAGRRRLRLGYDLGRRGVREMEVDPWAVVVRHGRWYLLCWSHTAHARRVLRLDRVTSVAALDSGFTPPPGLDPLETVEEHLSEGWAHAVEVLIDAPAAEVAEWLPRSLGRPEPLPDGGTRLVATTDEPAWYVRQIGLLPVPYRIAGSAEVRRAARELGSRLLSAAGGEGVRADQGTGIDGTGIDGTEVSDYSQRMTAFDQGEGTPVRAEDVAAFRRFNRYFTRRIGVLDDHYLGQDRPLGEARLLFEIGDGVSLRELRGRLGLDAGYLSRMVKALQAQGMVRLAVPAHDNRLRMAELTPAGHAEVAEQQRRADALAAGVLEGLTPAQRAELAGAMATTERLLRLAGITVESVDGASPDARACLDAYAADIDARFPEGYDKAALVRPEEVTGEAGAFLVAYEERRPVGCGALRSLAPGAGEIRHVWVHPEARRLGLARRLLAGLEREALRRGLAVVRLDTHTVLTEAQAMYRACGYTEIPRYNDDVYGGHWFEKRLLPGGGA</sequence>
<dbReference type="PROSITE" id="PS52050">
    <property type="entry name" value="WYL"/>
    <property type="match status" value="1"/>
</dbReference>
<dbReference type="CDD" id="cd00090">
    <property type="entry name" value="HTH_ARSR"/>
    <property type="match status" value="1"/>
</dbReference>
<dbReference type="SUPFAM" id="SSF46785">
    <property type="entry name" value="Winged helix' DNA-binding domain"/>
    <property type="match status" value="2"/>
</dbReference>
<keyword evidence="4" id="KW-1185">Reference proteome</keyword>
<feature type="region of interest" description="Disordered" evidence="1">
    <location>
        <begin position="1"/>
        <end position="27"/>
    </location>
</feature>
<dbReference type="Gene3D" id="3.40.630.30">
    <property type="match status" value="1"/>
</dbReference>
<evidence type="ECO:0000313" key="4">
    <source>
        <dbReference type="Proteomes" id="UP000318103"/>
    </source>
</evidence>
<accession>A0A542UD54</accession>
<dbReference type="InterPro" id="IPR051534">
    <property type="entry name" value="CBASS_pafABC_assoc_protein"/>
</dbReference>
<dbReference type="STRING" id="164348.BFF78_16840"/>
<dbReference type="Pfam" id="PF08279">
    <property type="entry name" value="HTH_11"/>
    <property type="match status" value="1"/>
</dbReference>
<dbReference type="InterPro" id="IPR016181">
    <property type="entry name" value="Acyl_CoA_acyltransferase"/>
</dbReference>
<protein>
    <submittedName>
        <fullName evidence="3">Putative DNA-binding transcriptional regulator YafY</fullName>
    </submittedName>
</protein>
<dbReference type="EMBL" id="VFNX01000001">
    <property type="protein sequence ID" value="TQK97013.1"/>
    <property type="molecule type" value="Genomic_DNA"/>
</dbReference>
<dbReference type="SUPFAM" id="SSF55729">
    <property type="entry name" value="Acyl-CoA N-acyltransferases (Nat)"/>
    <property type="match status" value="1"/>
</dbReference>
<evidence type="ECO:0000259" key="2">
    <source>
        <dbReference type="PROSITE" id="PS51186"/>
    </source>
</evidence>
<proteinExistence type="predicted"/>
<dbReference type="InterPro" id="IPR011991">
    <property type="entry name" value="ArsR-like_HTH"/>
</dbReference>
<dbReference type="Pfam" id="PF13280">
    <property type="entry name" value="WYL"/>
    <property type="match status" value="1"/>
</dbReference>
<dbReference type="AlphaFoldDB" id="A0A542UD54"/>
<evidence type="ECO:0000313" key="3">
    <source>
        <dbReference type="EMBL" id="TQK97013.1"/>
    </source>
</evidence>
<dbReference type="InterPro" id="IPR036388">
    <property type="entry name" value="WH-like_DNA-bd_sf"/>
</dbReference>
<dbReference type="Pfam" id="PF00583">
    <property type="entry name" value="Acetyltransf_1"/>
    <property type="match status" value="1"/>
</dbReference>
<dbReference type="InterPro" id="IPR000182">
    <property type="entry name" value="GNAT_dom"/>
</dbReference>
<gene>
    <name evidence="3" type="ORF">FB563_1969</name>
</gene>